<reference evidence="1" key="1">
    <citation type="submission" date="2021-05" db="EMBL/GenBank/DDBJ databases">
        <authorList>
            <person name="Alioto T."/>
            <person name="Alioto T."/>
            <person name="Gomez Garrido J."/>
        </authorList>
    </citation>
    <scope>NUCLEOTIDE SEQUENCE</scope>
</reference>
<organism evidence="1">
    <name type="scientific">Cacopsylla melanoneura</name>
    <dbReference type="NCBI Taxonomy" id="428564"/>
    <lineage>
        <taxon>Eukaryota</taxon>
        <taxon>Metazoa</taxon>
        <taxon>Ecdysozoa</taxon>
        <taxon>Arthropoda</taxon>
        <taxon>Hexapoda</taxon>
        <taxon>Insecta</taxon>
        <taxon>Pterygota</taxon>
        <taxon>Neoptera</taxon>
        <taxon>Paraneoptera</taxon>
        <taxon>Hemiptera</taxon>
        <taxon>Sternorrhyncha</taxon>
        <taxon>Psylloidea</taxon>
        <taxon>Psyllidae</taxon>
        <taxon>Psyllinae</taxon>
        <taxon>Cacopsylla</taxon>
    </lineage>
</organism>
<protein>
    <submittedName>
        <fullName evidence="1">Uncharacterized protein</fullName>
    </submittedName>
</protein>
<accession>A0A8D8ZD22</accession>
<dbReference type="EMBL" id="HBUF01456512">
    <property type="protein sequence ID" value="CAG6743931.1"/>
    <property type="molecule type" value="Transcribed_RNA"/>
</dbReference>
<sequence>MYHVPGYLPTDLPNYFNLYNKLTFINMPLDTYLGTLRKFRENFKFKFKSFQAIQMISKKVRAICIPTLFTTLESRIFHLFHLSTSQYTGASATGAYTAYYCEDYKVRHRSIRSRIHKRTNSESTILTEY</sequence>
<evidence type="ECO:0000313" key="1">
    <source>
        <dbReference type="EMBL" id="CAG6743931.1"/>
    </source>
</evidence>
<proteinExistence type="predicted"/>
<dbReference type="AlphaFoldDB" id="A0A8D8ZD22"/>
<name>A0A8D8ZD22_9HEMI</name>